<reference evidence="2" key="2">
    <citation type="submission" date="2023-06" db="EMBL/GenBank/DDBJ databases">
        <authorList>
            <consortium name="Lawrence Berkeley National Laboratory"/>
            <person name="Mondo S.J."/>
            <person name="Hensen N."/>
            <person name="Bonometti L."/>
            <person name="Westerberg I."/>
            <person name="Brannstrom I.O."/>
            <person name="Guillou S."/>
            <person name="Cros-Aarteil S."/>
            <person name="Calhoun S."/>
            <person name="Haridas S."/>
            <person name="Kuo A."/>
            <person name="Pangilinan J."/>
            <person name="Riley R."/>
            <person name="Labutti K."/>
            <person name="Andreopoulos B."/>
            <person name="Lipzen A."/>
            <person name="Chen C."/>
            <person name="Yanf M."/>
            <person name="Daum C."/>
            <person name="Ng V."/>
            <person name="Clum A."/>
            <person name="Steindorff A."/>
            <person name="Ohm R."/>
            <person name="Martin F."/>
            <person name="Silar P."/>
            <person name="Natvig D."/>
            <person name="Lalanne C."/>
            <person name="Gautier V."/>
            <person name="Ament-Velasquez S.L."/>
            <person name="Kruys A."/>
            <person name="Hutchinson M.I."/>
            <person name="Powell A.J."/>
            <person name="Barry K."/>
            <person name="Miller A.N."/>
            <person name="Grigoriev I.V."/>
            <person name="Debuchy R."/>
            <person name="Gladieux P."/>
            <person name="Thoren M.H."/>
            <person name="Johannesson H."/>
        </authorList>
    </citation>
    <scope>NUCLEOTIDE SEQUENCE</scope>
    <source>
        <strain evidence="2">PSN324</strain>
    </source>
</reference>
<dbReference type="AlphaFoldDB" id="A0AAV9HFH2"/>
<gene>
    <name evidence="2" type="ORF">QBC42DRAFT_308778</name>
</gene>
<protein>
    <submittedName>
        <fullName evidence="2">Uncharacterized protein</fullName>
    </submittedName>
</protein>
<proteinExistence type="predicted"/>
<comment type="caution">
    <text evidence="2">The sequence shown here is derived from an EMBL/GenBank/DDBJ whole genome shotgun (WGS) entry which is preliminary data.</text>
</comment>
<sequence>MEDASFEPEWILGDDEETALLAKQTHGPEVSLANRISNSFHGLEAAGAATFPSPHAMRAALWDAVRRTWPQCLCDPGVSKLDAIVQLDSADGSLERLTWKVYHHPLFPRLVQHLLDKSLGKTRASGTVVDFADLIRYEQLGGRGCATKVPIPRDRTDEFFTMAPHPSIMPPPAIFATLRFPVESAAPVVCNTTQPLYAGGDVVGDRIEQSNFIAFINDDLVLHDWQQSDAPPTTLAPEARRNMGRDRGGETRRCPGPRQFPVAGPLVHGCYTPSIKDRPGQITMRALLKNTTGTCGMCSISGNIEHRFALELAEVRYLDWGRTMWMLLRQPDMDLDQVEHPDELVTDWEGAEDMPMHWKALC</sequence>
<evidence type="ECO:0000313" key="2">
    <source>
        <dbReference type="EMBL" id="KAK4458182.1"/>
    </source>
</evidence>
<keyword evidence="3" id="KW-1185">Reference proteome</keyword>
<dbReference type="EMBL" id="MU865079">
    <property type="protein sequence ID" value="KAK4458182.1"/>
    <property type="molecule type" value="Genomic_DNA"/>
</dbReference>
<accession>A0AAV9HFH2</accession>
<dbReference type="Proteomes" id="UP001321749">
    <property type="component" value="Unassembled WGS sequence"/>
</dbReference>
<feature type="compositionally biased region" description="Basic and acidic residues" evidence="1">
    <location>
        <begin position="238"/>
        <end position="253"/>
    </location>
</feature>
<feature type="region of interest" description="Disordered" evidence="1">
    <location>
        <begin position="229"/>
        <end position="258"/>
    </location>
</feature>
<name>A0AAV9HFH2_9PEZI</name>
<organism evidence="2 3">
    <name type="scientific">Cladorrhinum samala</name>
    <dbReference type="NCBI Taxonomy" id="585594"/>
    <lineage>
        <taxon>Eukaryota</taxon>
        <taxon>Fungi</taxon>
        <taxon>Dikarya</taxon>
        <taxon>Ascomycota</taxon>
        <taxon>Pezizomycotina</taxon>
        <taxon>Sordariomycetes</taxon>
        <taxon>Sordariomycetidae</taxon>
        <taxon>Sordariales</taxon>
        <taxon>Podosporaceae</taxon>
        <taxon>Cladorrhinum</taxon>
    </lineage>
</organism>
<evidence type="ECO:0000256" key="1">
    <source>
        <dbReference type="SAM" id="MobiDB-lite"/>
    </source>
</evidence>
<reference evidence="2" key="1">
    <citation type="journal article" date="2023" name="Mol. Phylogenet. Evol.">
        <title>Genome-scale phylogeny and comparative genomics of the fungal order Sordariales.</title>
        <authorList>
            <person name="Hensen N."/>
            <person name="Bonometti L."/>
            <person name="Westerberg I."/>
            <person name="Brannstrom I.O."/>
            <person name="Guillou S."/>
            <person name="Cros-Aarteil S."/>
            <person name="Calhoun S."/>
            <person name="Haridas S."/>
            <person name="Kuo A."/>
            <person name="Mondo S."/>
            <person name="Pangilinan J."/>
            <person name="Riley R."/>
            <person name="LaButti K."/>
            <person name="Andreopoulos B."/>
            <person name="Lipzen A."/>
            <person name="Chen C."/>
            <person name="Yan M."/>
            <person name="Daum C."/>
            <person name="Ng V."/>
            <person name="Clum A."/>
            <person name="Steindorff A."/>
            <person name="Ohm R.A."/>
            <person name="Martin F."/>
            <person name="Silar P."/>
            <person name="Natvig D.O."/>
            <person name="Lalanne C."/>
            <person name="Gautier V."/>
            <person name="Ament-Velasquez S.L."/>
            <person name="Kruys A."/>
            <person name="Hutchinson M.I."/>
            <person name="Powell A.J."/>
            <person name="Barry K."/>
            <person name="Miller A.N."/>
            <person name="Grigoriev I.V."/>
            <person name="Debuchy R."/>
            <person name="Gladieux P."/>
            <person name="Hiltunen Thoren M."/>
            <person name="Johannesson H."/>
        </authorList>
    </citation>
    <scope>NUCLEOTIDE SEQUENCE</scope>
    <source>
        <strain evidence="2">PSN324</strain>
    </source>
</reference>
<evidence type="ECO:0000313" key="3">
    <source>
        <dbReference type="Proteomes" id="UP001321749"/>
    </source>
</evidence>